<sequence length="93" mass="10382">MIYLLIVLYALLMGAAAIIKRRDLQLSLTTANLLGSLALLCTPFHPFFLLFGLIVLLGCALYNGYVLQGHIHLLHVLVRCVLSLCLYFSYTLL</sequence>
<keyword evidence="1" id="KW-0472">Membrane</keyword>
<proteinExistence type="predicted"/>
<accession>A0A089LJI1</accession>
<dbReference type="HOGENOM" id="CLU_2396861_0_0_9"/>
<dbReference type="KEGG" id="pbd:PBOR_21965"/>
<keyword evidence="1" id="KW-1133">Transmembrane helix</keyword>
<name>A0A089LJI1_PAEBO</name>
<evidence type="ECO:0008006" key="4">
    <source>
        <dbReference type="Google" id="ProtNLM"/>
    </source>
</evidence>
<reference evidence="2" key="1">
    <citation type="submission" date="2014-08" db="EMBL/GenBank/DDBJ databases">
        <title>Comparative genomics of the Paenibacillus odorifer group.</title>
        <authorList>
            <person name="den Bakker H.C."/>
            <person name="Tsai Y.-C.Y.-C."/>
            <person name="Martin N."/>
            <person name="Korlach J."/>
            <person name="Wiedmann M."/>
        </authorList>
    </citation>
    <scope>NUCLEOTIDE SEQUENCE [LARGE SCALE GENOMIC DNA]</scope>
    <source>
        <strain evidence="2">DSM 13188</strain>
    </source>
</reference>
<organism evidence="2 3">
    <name type="scientific">Paenibacillus borealis</name>
    <dbReference type="NCBI Taxonomy" id="160799"/>
    <lineage>
        <taxon>Bacteria</taxon>
        <taxon>Bacillati</taxon>
        <taxon>Bacillota</taxon>
        <taxon>Bacilli</taxon>
        <taxon>Bacillales</taxon>
        <taxon>Paenibacillaceae</taxon>
        <taxon>Paenibacillus</taxon>
    </lineage>
</organism>
<dbReference type="EMBL" id="CP009285">
    <property type="protein sequence ID" value="AIQ59313.1"/>
    <property type="molecule type" value="Genomic_DNA"/>
</dbReference>
<keyword evidence="1" id="KW-0812">Transmembrane</keyword>
<evidence type="ECO:0000256" key="1">
    <source>
        <dbReference type="SAM" id="Phobius"/>
    </source>
</evidence>
<protein>
    <recommendedName>
        <fullName evidence="4">Prepilin type IV endopeptidase peptidase domain-containing protein</fullName>
    </recommendedName>
</protein>
<gene>
    <name evidence="2" type="ORF">PBOR_21965</name>
</gene>
<dbReference type="Proteomes" id="UP000029518">
    <property type="component" value="Chromosome"/>
</dbReference>
<dbReference type="AlphaFoldDB" id="A0A089LJI1"/>
<evidence type="ECO:0000313" key="2">
    <source>
        <dbReference type="EMBL" id="AIQ59313.1"/>
    </source>
</evidence>
<evidence type="ECO:0000313" key="3">
    <source>
        <dbReference type="Proteomes" id="UP000029518"/>
    </source>
</evidence>
<keyword evidence="3" id="KW-1185">Reference proteome</keyword>
<feature type="transmembrane region" description="Helical" evidence="1">
    <location>
        <begin position="33"/>
        <end position="61"/>
    </location>
</feature>
<feature type="transmembrane region" description="Helical" evidence="1">
    <location>
        <begin position="73"/>
        <end position="90"/>
    </location>
</feature>